<keyword evidence="3" id="KW-1185">Reference proteome</keyword>
<dbReference type="EMBL" id="JAAIUW010000009">
    <property type="protein sequence ID" value="KAF7816464.1"/>
    <property type="molecule type" value="Genomic_DNA"/>
</dbReference>
<feature type="region of interest" description="Disordered" evidence="1">
    <location>
        <begin position="1"/>
        <end position="22"/>
    </location>
</feature>
<dbReference type="AlphaFoldDB" id="A0A834TFL6"/>
<proteinExistence type="predicted"/>
<evidence type="ECO:0000313" key="2">
    <source>
        <dbReference type="EMBL" id="KAF7816464.1"/>
    </source>
</evidence>
<reference evidence="2" key="1">
    <citation type="submission" date="2020-09" db="EMBL/GenBank/DDBJ databases">
        <title>Genome-Enabled Discovery of Anthraquinone Biosynthesis in Senna tora.</title>
        <authorList>
            <person name="Kang S.-H."/>
            <person name="Pandey R.P."/>
            <person name="Lee C.-M."/>
            <person name="Sim J.-S."/>
            <person name="Jeong J.-T."/>
            <person name="Choi B.-S."/>
            <person name="Jung M."/>
            <person name="Ginzburg D."/>
            <person name="Zhao K."/>
            <person name="Won S.Y."/>
            <person name="Oh T.-J."/>
            <person name="Yu Y."/>
            <person name="Kim N.-H."/>
            <person name="Lee O.R."/>
            <person name="Lee T.-H."/>
            <person name="Bashyal P."/>
            <person name="Kim T.-S."/>
            <person name="Lee W.-H."/>
            <person name="Kawkins C."/>
            <person name="Kim C.-K."/>
            <person name="Kim J.S."/>
            <person name="Ahn B.O."/>
            <person name="Rhee S.Y."/>
            <person name="Sohng J.K."/>
        </authorList>
    </citation>
    <scope>NUCLEOTIDE SEQUENCE</scope>
    <source>
        <tissue evidence="2">Leaf</tissue>
    </source>
</reference>
<dbReference type="Proteomes" id="UP000634136">
    <property type="component" value="Unassembled WGS sequence"/>
</dbReference>
<evidence type="ECO:0000313" key="3">
    <source>
        <dbReference type="Proteomes" id="UP000634136"/>
    </source>
</evidence>
<evidence type="ECO:0000256" key="1">
    <source>
        <dbReference type="SAM" id="MobiDB-lite"/>
    </source>
</evidence>
<organism evidence="2 3">
    <name type="scientific">Senna tora</name>
    <dbReference type="NCBI Taxonomy" id="362788"/>
    <lineage>
        <taxon>Eukaryota</taxon>
        <taxon>Viridiplantae</taxon>
        <taxon>Streptophyta</taxon>
        <taxon>Embryophyta</taxon>
        <taxon>Tracheophyta</taxon>
        <taxon>Spermatophyta</taxon>
        <taxon>Magnoliopsida</taxon>
        <taxon>eudicotyledons</taxon>
        <taxon>Gunneridae</taxon>
        <taxon>Pentapetalae</taxon>
        <taxon>rosids</taxon>
        <taxon>fabids</taxon>
        <taxon>Fabales</taxon>
        <taxon>Fabaceae</taxon>
        <taxon>Caesalpinioideae</taxon>
        <taxon>Cassia clade</taxon>
        <taxon>Senna</taxon>
    </lineage>
</organism>
<gene>
    <name evidence="2" type="ORF">G2W53_030433</name>
</gene>
<accession>A0A834TFL6</accession>
<name>A0A834TFL6_9FABA</name>
<sequence>MDPSDPPISESQPWDHHPLHDP</sequence>
<comment type="caution">
    <text evidence="2">The sequence shown here is derived from an EMBL/GenBank/DDBJ whole genome shotgun (WGS) entry which is preliminary data.</text>
</comment>
<feature type="compositionally biased region" description="Basic and acidic residues" evidence="1">
    <location>
        <begin position="13"/>
        <end position="22"/>
    </location>
</feature>
<protein>
    <submittedName>
        <fullName evidence="2">Uncharacterized protein</fullName>
    </submittedName>
</protein>